<dbReference type="FunFam" id="2.40.30.10:FF:000003">
    <property type="entry name" value="Elongation factor 1-alpha"/>
    <property type="match status" value="1"/>
</dbReference>
<organism evidence="10">
    <name type="scientific">groundwater metagenome</name>
    <dbReference type="NCBI Taxonomy" id="717931"/>
    <lineage>
        <taxon>unclassified sequences</taxon>
        <taxon>metagenomes</taxon>
        <taxon>ecological metagenomes</taxon>
    </lineage>
</organism>
<keyword evidence="3" id="KW-0547">Nucleotide-binding</keyword>
<dbReference type="InterPro" id="IPR009001">
    <property type="entry name" value="Transl_elong_EF1A/Init_IF2_C"/>
</dbReference>
<proteinExistence type="inferred from homology"/>
<dbReference type="InterPro" id="IPR004539">
    <property type="entry name" value="Transl_elong_EF1A_euk/arc"/>
</dbReference>
<dbReference type="HAMAP" id="MF_00118_A">
    <property type="entry name" value="EF_Tu_A"/>
    <property type="match status" value="1"/>
</dbReference>
<dbReference type="Pfam" id="PF22594">
    <property type="entry name" value="GTP-eEF1A_C"/>
    <property type="match status" value="1"/>
</dbReference>
<reference evidence="10" key="1">
    <citation type="submission" date="2014-09" db="EMBL/GenBank/DDBJ databases">
        <authorList>
            <person name="Probst J Alexander"/>
        </authorList>
    </citation>
    <scope>NUCLEOTIDE SEQUENCE</scope>
</reference>
<dbReference type="Gene3D" id="3.40.50.300">
    <property type="entry name" value="P-loop containing nucleotide triphosphate hydrolases"/>
    <property type="match status" value="1"/>
</dbReference>
<feature type="domain" description="Tr-type G" evidence="9">
    <location>
        <begin position="4"/>
        <end position="229"/>
    </location>
</feature>
<protein>
    <submittedName>
        <fullName evidence="10">Elongation factor 1-alpha</fullName>
    </submittedName>
</protein>
<evidence type="ECO:0000256" key="2">
    <source>
        <dbReference type="ARBA" id="ARBA00022490"/>
    </source>
</evidence>
<dbReference type="PANTHER" id="PTHR23115">
    <property type="entry name" value="TRANSLATION FACTOR"/>
    <property type="match status" value="1"/>
</dbReference>
<dbReference type="CDD" id="cd03705">
    <property type="entry name" value="EF1_alpha_III"/>
    <property type="match status" value="1"/>
</dbReference>
<dbReference type="FunFam" id="2.40.30.10:FF:000005">
    <property type="entry name" value="Elongation factor 1-alpha"/>
    <property type="match status" value="1"/>
</dbReference>
<dbReference type="PROSITE" id="PS51722">
    <property type="entry name" value="G_TR_2"/>
    <property type="match status" value="1"/>
</dbReference>
<keyword evidence="6" id="KW-0648">Protein biosynthesis</keyword>
<accession>A0A098EAK8</accession>
<evidence type="ECO:0000256" key="6">
    <source>
        <dbReference type="ARBA" id="ARBA00022917"/>
    </source>
</evidence>
<keyword evidence="7" id="KW-0342">GTP-binding</keyword>
<dbReference type="InterPro" id="IPR000795">
    <property type="entry name" value="T_Tr_GTP-bd_dom"/>
</dbReference>
<dbReference type="CDD" id="cd03693">
    <property type="entry name" value="EF1_alpha_II"/>
    <property type="match status" value="1"/>
</dbReference>
<dbReference type="Gene3D" id="2.40.30.10">
    <property type="entry name" value="Translation factors"/>
    <property type="match status" value="2"/>
</dbReference>
<dbReference type="EMBL" id="CCXY01000100">
    <property type="protein sequence ID" value="CEG12035.1"/>
    <property type="molecule type" value="Genomic_DNA"/>
</dbReference>
<dbReference type="NCBIfam" id="TIGR00483">
    <property type="entry name" value="EF-1_alpha"/>
    <property type="match status" value="1"/>
</dbReference>
<dbReference type="CDD" id="cd01883">
    <property type="entry name" value="EF1_alpha"/>
    <property type="match status" value="1"/>
</dbReference>
<dbReference type="InterPro" id="IPR009000">
    <property type="entry name" value="Transl_B-barrel_sf"/>
</dbReference>
<dbReference type="PRINTS" id="PR00315">
    <property type="entry name" value="ELONGATNFCT"/>
</dbReference>
<evidence type="ECO:0000256" key="4">
    <source>
        <dbReference type="ARBA" id="ARBA00022768"/>
    </source>
</evidence>
<dbReference type="FunFam" id="3.40.50.300:FF:000204">
    <property type="entry name" value="Translation elongation factor Tu"/>
    <property type="match status" value="1"/>
</dbReference>
<dbReference type="GO" id="GO:0003924">
    <property type="term" value="F:GTPase activity"/>
    <property type="evidence" value="ECO:0007669"/>
    <property type="project" value="InterPro"/>
</dbReference>
<dbReference type="InterPro" id="IPR031157">
    <property type="entry name" value="G_TR_CS"/>
</dbReference>
<comment type="subcellular location">
    <subcellularLocation>
        <location evidence="1">Cytoplasm</location>
    </subcellularLocation>
</comment>
<dbReference type="Pfam" id="PF03144">
    <property type="entry name" value="GTP_EFTU_D2"/>
    <property type="match status" value="1"/>
</dbReference>
<evidence type="ECO:0000256" key="3">
    <source>
        <dbReference type="ARBA" id="ARBA00022741"/>
    </source>
</evidence>
<dbReference type="NCBIfam" id="NF008969">
    <property type="entry name" value="PRK12317.1"/>
    <property type="match status" value="1"/>
</dbReference>
<dbReference type="InterPro" id="IPR054696">
    <property type="entry name" value="GTP-eEF1A_C"/>
</dbReference>
<dbReference type="SUPFAM" id="SSF50465">
    <property type="entry name" value="EF-Tu/eEF-1alpha/eIF2-gamma C-terminal domain"/>
    <property type="match status" value="1"/>
</dbReference>
<name>A0A098EAK8_9ZZZZ</name>
<keyword evidence="2" id="KW-0963">Cytoplasm</keyword>
<evidence type="ECO:0000259" key="9">
    <source>
        <dbReference type="PROSITE" id="PS51722"/>
    </source>
</evidence>
<dbReference type="Pfam" id="PF00009">
    <property type="entry name" value="GTP_EFTU"/>
    <property type="match status" value="1"/>
</dbReference>
<dbReference type="GO" id="GO:0005525">
    <property type="term" value="F:GTP binding"/>
    <property type="evidence" value="ECO:0007669"/>
    <property type="project" value="UniProtKB-KW"/>
</dbReference>
<dbReference type="InterPro" id="IPR004161">
    <property type="entry name" value="EFTu-like_2"/>
</dbReference>
<dbReference type="PROSITE" id="PS00301">
    <property type="entry name" value="G_TR_1"/>
    <property type="match status" value="1"/>
</dbReference>
<evidence type="ECO:0000256" key="5">
    <source>
        <dbReference type="ARBA" id="ARBA00022801"/>
    </source>
</evidence>
<dbReference type="SUPFAM" id="SSF52540">
    <property type="entry name" value="P-loop containing nucleoside triphosphate hydrolases"/>
    <property type="match status" value="1"/>
</dbReference>
<dbReference type="InterPro" id="IPR027417">
    <property type="entry name" value="P-loop_NTPase"/>
</dbReference>
<evidence type="ECO:0000256" key="1">
    <source>
        <dbReference type="ARBA" id="ARBA00004496"/>
    </source>
</evidence>
<dbReference type="InterPro" id="IPR050100">
    <property type="entry name" value="TRAFAC_GTPase_members"/>
</dbReference>
<dbReference type="AlphaFoldDB" id="A0A098EAK8"/>
<dbReference type="SUPFAM" id="SSF50447">
    <property type="entry name" value="Translation proteins"/>
    <property type="match status" value="1"/>
</dbReference>
<evidence type="ECO:0000256" key="8">
    <source>
        <dbReference type="ARBA" id="ARBA00049117"/>
    </source>
</evidence>
<gene>
    <name evidence="10" type="primary">tuf</name>
    <name evidence="10" type="ORF">MSIBF_A1890004</name>
</gene>
<keyword evidence="4 10" id="KW-0251">Elongation factor</keyword>
<sequence>MTEKPHINMVFVGHVDNGKSTLVGRLMYELGEVSEQAMKKLRDEAAKIGKATFEYAWVMDTLKEERTRGVTIDIAHKKFQTDVNYFTIIDAPGHRDFIKNMITGASQADAAVLVVSVYDTVNNKDEKGVVQLLPQTKEHAFLCKTLGINQFIIAMNKMDAVKYDQEAYNAVKDALVKFLKPIGYKVDIVPFVPISAFMGDNLKTKSTNTPWYTGPTFLESINKLVAPPKPTDKPLRVPIQDAYSITGVGTVPVGRVESGILKPGIKVVFMPSAIVDEVKTIEMHHEQIPEGLPGDNIGFNIRSSKKDDIKRGDVMGTIDNPPKVAESFTAQIVVLYHPSAIAAGYTPVMHIHTDEVACQFEELIRTVDPRTGQTKEDHPKTIKAGDVAVVKFKPMRSTVVETVKDFPPLGRFAIRDMGQTIAAGMVLEVKAKEVKIKA</sequence>
<keyword evidence="5" id="KW-0378">Hydrolase</keyword>
<evidence type="ECO:0000313" key="10">
    <source>
        <dbReference type="EMBL" id="CEG12035.1"/>
    </source>
</evidence>
<comment type="catalytic activity">
    <reaction evidence="8">
        <text>GTP + H2O = GDP + phosphate + H(+)</text>
        <dbReference type="Rhea" id="RHEA:19669"/>
        <dbReference type="ChEBI" id="CHEBI:15377"/>
        <dbReference type="ChEBI" id="CHEBI:15378"/>
        <dbReference type="ChEBI" id="CHEBI:37565"/>
        <dbReference type="ChEBI" id="CHEBI:43474"/>
        <dbReference type="ChEBI" id="CHEBI:58189"/>
    </reaction>
    <physiologicalReaction direction="left-to-right" evidence="8">
        <dbReference type="Rhea" id="RHEA:19670"/>
    </physiologicalReaction>
</comment>
<dbReference type="GO" id="GO:0003746">
    <property type="term" value="F:translation elongation factor activity"/>
    <property type="evidence" value="ECO:0007669"/>
    <property type="project" value="UniProtKB-KW"/>
</dbReference>
<dbReference type="GO" id="GO:0005737">
    <property type="term" value="C:cytoplasm"/>
    <property type="evidence" value="ECO:0007669"/>
    <property type="project" value="UniProtKB-SubCell"/>
</dbReference>
<evidence type="ECO:0000256" key="7">
    <source>
        <dbReference type="ARBA" id="ARBA00023134"/>
    </source>
</evidence>